<keyword evidence="9" id="KW-1185">Reference proteome</keyword>
<evidence type="ECO:0000313" key="9">
    <source>
        <dbReference type="Proteomes" id="UP001206595"/>
    </source>
</evidence>
<dbReference type="InterPro" id="IPR001452">
    <property type="entry name" value="SH3_domain"/>
</dbReference>
<dbReference type="SMART" id="SM00055">
    <property type="entry name" value="FCH"/>
    <property type="match status" value="1"/>
</dbReference>
<dbReference type="InterPro" id="IPR027267">
    <property type="entry name" value="AH/BAR_dom_sf"/>
</dbReference>
<dbReference type="Gene3D" id="1.20.1270.60">
    <property type="entry name" value="Arfaptin homology (AH) domain/BAR domain"/>
    <property type="match status" value="1"/>
</dbReference>
<dbReference type="SMART" id="SM00326">
    <property type="entry name" value="SH3"/>
    <property type="match status" value="1"/>
</dbReference>
<evidence type="ECO:0000256" key="6">
    <source>
        <dbReference type="SAM" id="MobiDB-lite"/>
    </source>
</evidence>
<feature type="compositionally biased region" description="Low complexity" evidence="6">
    <location>
        <begin position="348"/>
        <end position="361"/>
    </location>
</feature>
<dbReference type="AlphaFoldDB" id="A0AAD5EES5"/>
<dbReference type="Gene3D" id="2.30.30.40">
    <property type="entry name" value="SH3 Domains"/>
    <property type="match status" value="1"/>
</dbReference>
<feature type="compositionally biased region" description="Polar residues" evidence="6">
    <location>
        <begin position="316"/>
        <end position="327"/>
    </location>
</feature>
<dbReference type="EMBL" id="MU620903">
    <property type="protein sequence ID" value="KAI8582012.1"/>
    <property type="molecule type" value="Genomic_DNA"/>
</dbReference>
<evidence type="ECO:0000256" key="5">
    <source>
        <dbReference type="PROSITE-ProRule" id="PRU00192"/>
    </source>
</evidence>
<evidence type="ECO:0000313" key="8">
    <source>
        <dbReference type="EMBL" id="KAI8582012.1"/>
    </source>
</evidence>
<reference evidence="8" key="2">
    <citation type="journal article" date="2022" name="Proc. Natl. Acad. Sci. U.S.A.">
        <title>Diploid-dominant life cycles characterize the early evolution of Fungi.</title>
        <authorList>
            <person name="Amses K.R."/>
            <person name="Simmons D.R."/>
            <person name="Longcore J.E."/>
            <person name="Mondo S.J."/>
            <person name="Seto K."/>
            <person name="Jeronimo G.H."/>
            <person name="Bonds A.E."/>
            <person name="Quandt C.A."/>
            <person name="Davis W.J."/>
            <person name="Chang Y."/>
            <person name="Federici B.A."/>
            <person name="Kuo A."/>
            <person name="LaButti K."/>
            <person name="Pangilinan J."/>
            <person name="Andreopoulos W."/>
            <person name="Tritt A."/>
            <person name="Riley R."/>
            <person name="Hundley H."/>
            <person name="Johnson J."/>
            <person name="Lipzen A."/>
            <person name="Barry K."/>
            <person name="Lang B.F."/>
            <person name="Cuomo C.A."/>
            <person name="Buchler N.E."/>
            <person name="Grigoriev I.V."/>
            <person name="Spatafora J.W."/>
            <person name="Stajich J.E."/>
            <person name="James T.Y."/>
        </authorList>
    </citation>
    <scope>NUCLEOTIDE SEQUENCE</scope>
    <source>
        <strain evidence="8">AG</strain>
    </source>
</reference>
<evidence type="ECO:0000256" key="4">
    <source>
        <dbReference type="ARBA" id="ARBA00022553"/>
    </source>
</evidence>
<feature type="region of interest" description="Disordered" evidence="6">
    <location>
        <begin position="282"/>
        <end position="656"/>
    </location>
</feature>
<dbReference type="SUPFAM" id="SSF103657">
    <property type="entry name" value="BAR/IMD domain-like"/>
    <property type="match status" value="1"/>
</dbReference>
<dbReference type="InterPro" id="IPR036028">
    <property type="entry name" value="SH3-like_dom_sf"/>
</dbReference>
<feature type="compositionally biased region" description="Basic and acidic residues" evidence="6">
    <location>
        <begin position="376"/>
        <end position="397"/>
    </location>
</feature>
<name>A0AAD5EES5_UMBRA</name>
<comment type="caution">
    <text evidence="8">The sequence shown here is derived from an EMBL/GenBank/DDBJ whole genome shotgun (WGS) entry which is preliminary data.</text>
</comment>
<feature type="domain" description="SH3" evidence="7">
    <location>
        <begin position="725"/>
        <end position="790"/>
    </location>
</feature>
<dbReference type="Proteomes" id="UP001206595">
    <property type="component" value="Unassembled WGS sequence"/>
</dbReference>
<dbReference type="PROSITE" id="PS50002">
    <property type="entry name" value="SH3"/>
    <property type="match status" value="1"/>
</dbReference>
<evidence type="ECO:0000256" key="1">
    <source>
        <dbReference type="ARBA" id="ARBA00004496"/>
    </source>
</evidence>
<keyword evidence="3" id="KW-0963">Cytoplasm</keyword>
<reference evidence="8" key="1">
    <citation type="submission" date="2021-06" db="EMBL/GenBank/DDBJ databases">
        <authorList>
            <consortium name="DOE Joint Genome Institute"/>
            <person name="Mondo S.J."/>
            <person name="Amses K.R."/>
            <person name="Simmons D.R."/>
            <person name="Longcore J.E."/>
            <person name="Seto K."/>
            <person name="Alves G.H."/>
            <person name="Bonds A.E."/>
            <person name="Quandt C.A."/>
            <person name="Davis W.J."/>
            <person name="Chang Y."/>
            <person name="Letcher P.M."/>
            <person name="Powell M.J."/>
            <person name="Kuo A."/>
            <person name="Labutti K."/>
            <person name="Pangilinan J."/>
            <person name="Andreopoulos W."/>
            <person name="Tritt A."/>
            <person name="Riley R."/>
            <person name="Hundley H."/>
            <person name="Johnson J."/>
            <person name="Lipzen A."/>
            <person name="Barry K."/>
            <person name="Berbee M.L."/>
            <person name="Buchler N.E."/>
            <person name="Grigoriev I.V."/>
            <person name="Spatafora J.W."/>
            <person name="Stajich J.E."/>
            <person name="James T.Y."/>
        </authorList>
    </citation>
    <scope>NUCLEOTIDE SEQUENCE</scope>
    <source>
        <strain evidence="8">AG</strain>
    </source>
</reference>
<keyword evidence="4" id="KW-0597">Phosphoprotein</keyword>
<accession>A0AAD5EES5</accession>
<dbReference type="GeneID" id="75912589"/>
<dbReference type="PANTHER" id="PTHR23065:SF7">
    <property type="entry name" value="NOSTRIN, ISOFORM H"/>
    <property type="match status" value="1"/>
</dbReference>
<comment type="subcellular location">
    <subcellularLocation>
        <location evidence="1">Cytoplasm</location>
    </subcellularLocation>
</comment>
<dbReference type="RefSeq" id="XP_051447016.1">
    <property type="nucleotide sequence ID" value="XM_051587242.1"/>
</dbReference>
<organism evidence="8 9">
    <name type="scientific">Umbelopsis ramanniana AG</name>
    <dbReference type="NCBI Taxonomy" id="1314678"/>
    <lineage>
        <taxon>Eukaryota</taxon>
        <taxon>Fungi</taxon>
        <taxon>Fungi incertae sedis</taxon>
        <taxon>Mucoromycota</taxon>
        <taxon>Mucoromycotina</taxon>
        <taxon>Umbelopsidomycetes</taxon>
        <taxon>Umbelopsidales</taxon>
        <taxon>Umbelopsidaceae</taxon>
        <taxon>Umbelopsis</taxon>
    </lineage>
</organism>
<dbReference type="GO" id="GO:0005886">
    <property type="term" value="C:plasma membrane"/>
    <property type="evidence" value="ECO:0007669"/>
    <property type="project" value="TreeGrafter"/>
</dbReference>
<feature type="compositionally biased region" description="Low complexity" evidence="6">
    <location>
        <begin position="466"/>
        <end position="497"/>
    </location>
</feature>
<dbReference type="InterPro" id="IPR001060">
    <property type="entry name" value="FCH_dom"/>
</dbReference>
<dbReference type="PANTHER" id="PTHR23065">
    <property type="entry name" value="PROLINE-SERINE-THREONINE PHOSPHATASE INTERACTING PROTEIN 1"/>
    <property type="match status" value="1"/>
</dbReference>
<feature type="compositionally biased region" description="Basic and acidic residues" evidence="6">
    <location>
        <begin position="442"/>
        <end position="456"/>
    </location>
</feature>
<dbReference type="Pfam" id="PF00018">
    <property type="entry name" value="SH3_1"/>
    <property type="match status" value="1"/>
</dbReference>
<gene>
    <name evidence="8" type="ORF">K450DRAFT_230388</name>
</gene>
<evidence type="ECO:0000256" key="3">
    <source>
        <dbReference type="ARBA" id="ARBA00022490"/>
    </source>
</evidence>
<dbReference type="GO" id="GO:0030864">
    <property type="term" value="C:cortical actin cytoskeleton"/>
    <property type="evidence" value="ECO:0007669"/>
    <property type="project" value="UniProtKB-ARBA"/>
</dbReference>
<sequence length="790" mass="89611">MTPNSTHNESSLSFVDSFWGKELNGIDTLFRRMESGHQTCENLYAIYMGRAKVEADYSNHLSVISRTVLCDEGETGDIVRALDVFSNEMATNGQSHLELARKIESDIAGPLQNFSQNYIDLVSECRNRIDELCDTRDRFAAVIVETGDRFTAEQKRLGADRNSRASRFAQERLREIQYQSAIANFEGSVKELHDIWGDCCTVLQDLEEQRIELLILKMWEYANLYSANLLSEDDTYESIRQSLDKCKIQDEIETFISEKATGREVPAPLDYLQKYVQHNGKGREVEEIPEPQLPVNKTLPPRPDRAPTVTKKTLAKIQTNSVRQQPTVAKELPGFGSNKRMDIRRKPVSSTSSPMKSSPPTRNDNDMVMASSQSEDSLRSKSKPIGELEELLKRFEGGNEQPQEAPRKNRSNHSVRQGGTPPMPPPRPHEKYRQSMVVESDYSEKKNQVKTADRRQSAPPPSNTQSRSLTPTSSSSTDILSPPKSPRPQSQQLSPRLPDAEVPVEPITPPLSASSTEMCPSPVFLQQAYHPPQENDEWKVSSSPSPIEQEHQQRQQLQQHQQMQQQQQQQQQQQVQQQMQQQHHQQHLLSQQSQSTSHLPQQQQQQPTHGQHSIQQSQQQQHVAQSQHMMPQQQQQPIQGQPLMHQSQQQQQMAVPYANQGQQYMRSQTLPANYGGSSPMMAPRSPMMRSPMIQPRSPMIQNGAVSPMMQAASAPRPTTLPNGRPILQWAVAKYDYAARDKTELSFRKGSVMAILGPSEDEDWWLADLWDEQNRCSYGHGTVPSNYVQTL</sequence>
<evidence type="ECO:0000259" key="7">
    <source>
        <dbReference type="PROSITE" id="PS50002"/>
    </source>
</evidence>
<dbReference type="PRINTS" id="PR00452">
    <property type="entry name" value="SH3DOMAIN"/>
</dbReference>
<protein>
    <recommendedName>
        <fullName evidence="7">SH3 domain-containing protein</fullName>
    </recommendedName>
</protein>
<dbReference type="GO" id="GO:0030036">
    <property type="term" value="P:actin cytoskeleton organization"/>
    <property type="evidence" value="ECO:0007669"/>
    <property type="project" value="UniProtKB-ARBA"/>
</dbReference>
<feature type="compositionally biased region" description="Low complexity" evidence="6">
    <location>
        <begin position="554"/>
        <end position="652"/>
    </location>
</feature>
<dbReference type="Pfam" id="PF00611">
    <property type="entry name" value="FCH"/>
    <property type="match status" value="1"/>
</dbReference>
<evidence type="ECO:0000256" key="2">
    <source>
        <dbReference type="ARBA" id="ARBA00022443"/>
    </source>
</evidence>
<dbReference type="SUPFAM" id="SSF50044">
    <property type="entry name" value="SH3-domain"/>
    <property type="match status" value="1"/>
</dbReference>
<proteinExistence type="predicted"/>
<keyword evidence="2 5" id="KW-0728">SH3 domain</keyword>